<proteinExistence type="inferred from homology"/>
<dbReference type="EC" id="2.3.1.225" evidence="7"/>
<dbReference type="PANTHER" id="PTHR22883">
    <property type="entry name" value="ZINC FINGER DHHC DOMAIN CONTAINING PROTEIN"/>
    <property type="match status" value="1"/>
</dbReference>
<dbReference type="Proteomes" id="UP000007259">
    <property type="component" value="Chromosome 11"/>
</dbReference>
<evidence type="ECO:0000256" key="1">
    <source>
        <dbReference type="ARBA" id="ARBA00004141"/>
    </source>
</evidence>
<protein>
    <recommendedName>
        <fullName evidence="7">Palmitoyltransferase</fullName>
        <ecNumber evidence="7">2.3.1.225</ecNumber>
    </recommendedName>
</protein>
<name>E9ANQ2_LEIMU</name>
<reference evidence="10 11" key="1">
    <citation type="journal article" date="2011" name="Genome Res.">
        <title>Chromosome and gene copy number variation allow major structural change between species and strains of Leishmania.</title>
        <authorList>
            <person name="Rogers M.B."/>
            <person name="Hilley J.D."/>
            <person name="Dickens N.J."/>
            <person name="Wilkes J."/>
            <person name="Bates P.A."/>
            <person name="Depledge D.P."/>
            <person name="Harris D."/>
            <person name="Her Y."/>
            <person name="Herzyk P."/>
            <person name="Imamura H."/>
            <person name="Otto T.D."/>
            <person name="Sanders M."/>
            <person name="Seeger K."/>
            <person name="Dujardin J.C."/>
            <person name="Berriman M."/>
            <person name="Smith D.F."/>
            <person name="Hertz-Fowler C."/>
            <person name="Mottram J.C."/>
        </authorList>
    </citation>
    <scope>NUCLEOTIDE SEQUENCE [LARGE SCALE GENOMIC DNA]</scope>
    <source>
        <strain evidence="10 11">MHOM/GT/2001/U1103</strain>
    </source>
</reference>
<dbReference type="Pfam" id="PF01529">
    <property type="entry name" value="DHHC"/>
    <property type="match status" value="1"/>
</dbReference>
<evidence type="ECO:0000259" key="9">
    <source>
        <dbReference type="Pfam" id="PF01529"/>
    </source>
</evidence>
<dbReference type="InterPro" id="IPR001594">
    <property type="entry name" value="Palmitoyltrfase_DHHC"/>
</dbReference>
<feature type="transmembrane region" description="Helical" evidence="7">
    <location>
        <begin position="250"/>
        <end position="272"/>
    </location>
</feature>
<dbReference type="GO" id="GO:0005794">
    <property type="term" value="C:Golgi apparatus"/>
    <property type="evidence" value="ECO:0007669"/>
    <property type="project" value="TreeGrafter"/>
</dbReference>
<evidence type="ECO:0000256" key="2">
    <source>
        <dbReference type="ARBA" id="ARBA00022679"/>
    </source>
</evidence>
<dbReference type="GO" id="GO:0005783">
    <property type="term" value="C:endoplasmic reticulum"/>
    <property type="evidence" value="ECO:0007669"/>
    <property type="project" value="TreeGrafter"/>
</dbReference>
<keyword evidence="11" id="KW-1185">Reference proteome</keyword>
<feature type="region of interest" description="Disordered" evidence="8">
    <location>
        <begin position="1"/>
        <end position="90"/>
    </location>
</feature>
<dbReference type="InterPro" id="IPR039859">
    <property type="entry name" value="PFA4/ZDH16/20/ERF2-like"/>
</dbReference>
<sequence>MSAAGDPVSVSGKSETDAAVAPVSDMTRQLPPEATGSRLPAHLVREGPLRGHGAALYGSSPKHVPLQTPSSPRGNDTPQAPPAANGYGPVSARQGEELEVESVVLVEAQQCGARLTDANANATLLSCVDLGFMDAERVVDEEMDVASRSKLDEASGGGIKDNALFEGSGRHDACVVANVLAPPSKIDAAGGNVLEVDRGAAEDDHGFESRSEQPLASCCVDTRRYPDSWRYTRPRRYAFERPLHSYQIVGQMYCLVVIILFWSSVFAAYVLLYTQDKQDCLAELVVFATLVGAGVVCVYVFFFWVSFKDCTDYSNSGELCIFCRRRTHVDSKHCKACNKCVEGFDHHCKWLNMCVGRANYIPFFCFVSGSVFTSFTTLGSVICLLARWWHVLAEHHSAYFRAGPVVLCFVLLVGIVPIVHLFGFHVYLHFILRTTTYQHIVGKREETFQIPAEEAAPQKPSRCCCSCCCCC</sequence>
<dbReference type="PhylomeDB" id="E9ANQ2"/>
<dbReference type="VEuPathDB" id="TriTrypDB:LmxM.11.1090"/>
<evidence type="ECO:0000256" key="8">
    <source>
        <dbReference type="SAM" id="MobiDB-lite"/>
    </source>
</evidence>
<dbReference type="OMA" id="PRRYAFE"/>
<evidence type="ECO:0000313" key="11">
    <source>
        <dbReference type="Proteomes" id="UP000007259"/>
    </source>
</evidence>
<dbReference type="AlphaFoldDB" id="E9ANQ2"/>
<dbReference type="PROSITE" id="PS50216">
    <property type="entry name" value="DHHC"/>
    <property type="match status" value="1"/>
</dbReference>
<evidence type="ECO:0000256" key="4">
    <source>
        <dbReference type="ARBA" id="ARBA00022989"/>
    </source>
</evidence>
<keyword evidence="2 7" id="KW-0808">Transferase</keyword>
<dbReference type="GO" id="GO:0019706">
    <property type="term" value="F:protein-cysteine S-palmitoyltransferase activity"/>
    <property type="evidence" value="ECO:0007669"/>
    <property type="project" value="UniProtKB-EC"/>
</dbReference>
<dbReference type="GO" id="GO:0006612">
    <property type="term" value="P:protein targeting to membrane"/>
    <property type="evidence" value="ECO:0007669"/>
    <property type="project" value="TreeGrafter"/>
</dbReference>
<accession>E9ANQ2</accession>
<dbReference type="OrthoDB" id="9909019at2759"/>
<keyword evidence="4 7" id="KW-1133">Transmembrane helix</keyword>
<organism evidence="10 11">
    <name type="scientific">Leishmania mexicana (strain MHOM/GT/2001/U1103)</name>
    <dbReference type="NCBI Taxonomy" id="929439"/>
    <lineage>
        <taxon>Eukaryota</taxon>
        <taxon>Discoba</taxon>
        <taxon>Euglenozoa</taxon>
        <taxon>Kinetoplastea</taxon>
        <taxon>Metakinetoplastina</taxon>
        <taxon>Trypanosomatida</taxon>
        <taxon>Trypanosomatidae</taxon>
        <taxon>Leishmaniinae</taxon>
        <taxon>Leishmania</taxon>
    </lineage>
</organism>
<feature type="transmembrane region" description="Helical" evidence="7">
    <location>
        <begin position="398"/>
        <end position="422"/>
    </location>
</feature>
<feature type="compositionally biased region" description="Polar residues" evidence="8">
    <location>
        <begin position="67"/>
        <end position="78"/>
    </location>
</feature>
<evidence type="ECO:0000256" key="6">
    <source>
        <dbReference type="ARBA" id="ARBA00023315"/>
    </source>
</evidence>
<dbReference type="PANTHER" id="PTHR22883:SF448">
    <property type="entry name" value="PALMITOYLTRANSFERASE"/>
    <property type="match status" value="1"/>
</dbReference>
<evidence type="ECO:0000313" key="10">
    <source>
        <dbReference type="EMBL" id="CBZ24564.1"/>
    </source>
</evidence>
<feature type="transmembrane region" description="Helical" evidence="7">
    <location>
        <begin position="284"/>
        <end position="307"/>
    </location>
</feature>
<comment type="similarity">
    <text evidence="7">Belongs to the DHHC palmitoyltransferase family.</text>
</comment>
<evidence type="ECO:0000256" key="3">
    <source>
        <dbReference type="ARBA" id="ARBA00022692"/>
    </source>
</evidence>
<dbReference type="EMBL" id="FR799564">
    <property type="protein sequence ID" value="CBZ24564.1"/>
    <property type="molecule type" value="Genomic_DNA"/>
</dbReference>
<dbReference type="GO" id="GO:0016020">
    <property type="term" value="C:membrane"/>
    <property type="evidence" value="ECO:0007669"/>
    <property type="project" value="UniProtKB-SubCell"/>
</dbReference>
<dbReference type="KEGG" id="lmi:LMXM_11_1090"/>
<keyword evidence="6 7" id="KW-0012">Acyltransferase</keyword>
<keyword evidence="5 7" id="KW-0472">Membrane</keyword>
<evidence type="ECO:0000256" key="5">
    <source>
        <dbReference type="ARBA" id="ARBA00023136"/>
    </source>
</evidence>
<evidence type="ECO:0000256" key="7">
    <source>
        <dbReference type="RuleBase" id="RU079119"/>
    </source>
</evidence>
<feature type="transmembrane region" description="Helical" evidence="7">
    <location>
        <begin position="360"/>
        <end position="386"/>
    </location>
</feature>
<dbReference type="GeneID" id="13454814"/>
<gene>
    <name evidence="10" type="ORF">LMXM_11_1090</name>
</gene>
<dbReference type="RefSeq" id="XP_003873079.1">
    <property type="nucleotide sequence ID" value="XM_003873030.1"/>
</dbReference>
<keyword evidence="3 7" id="KW-0812">Transmembrane</keyword>
<feature type="domain" description="Palmitoyltransferase DHHC" evidence="9">
    <location>
        <begin position="316"/>
        <end position="440"/>
    </location>
</feature>
<comment type="subcellular location">
    <subcellularLocation>
        <location evidence="1">Membrane</location>
        <topology evidence="1">Multi-pass membrane protein</topology>
    </subcellularLocation>
</comment>
<comment type="domain">
    <text evidence="7">The DHHC domain is required for palmitoyltransferase activity.</text>
</comment>
<comment type="catalytic activity">
    <reaction evidence="7">
        <text>L-cysteinyl-[protein] + hexadecanoyl-CoA = S-hexadecanoyl-L-cysteinyl-[protein] + CoA</text>
        <dbReference type="Rhea" id="RHEA:36683"/>
        <dbReference type="Rhea" id="RHEA-COMP:10131"/>
        <dbReference type="Rhea" id="RHEA-COMP:11032"/>
        <dbReference type="ChEBI" id="CHEBI:29950"/>
        <dbReference type="ChEBI" id="CHEBI:57287"/>
        <dbReference type="ChEBI" id="CHEBI:57379"/>
        <dbReference type="ChEBI" id="CHEBI:74151"/>
        <dbReference type="EC" id="2.3.1.225"/>
    </reaction>
</comment>